<dbReference type="CDD" id="cd12172">
    <property type="entry name" value="PGDH_like_2"/>
    <property type="match status" value="1"/>
</dbReference>
<name>A0ABV1EYD9_9BACI</name>
<dbReference type="EMBL" id="JBBMFN010000021">
    <property type="protein sequence ID" value="MEQ2466111.1"/>
    <property type="molecule type" value="Genomic_DNA"/>
</dbReference>
<dbReference type="PROSITE" id="PS00671">
    <property type="entry name" value="D_2_HYDROXYACID_DH_3"/>
    <property type="match status" value="1"/>
</dbReference>
<dbReference type="InterPro" id="IPR006140">
    <property type="entry name" value="D-isomer_DH_NAD-bd"/>
</dbReference>
<feature type="domain" description="D-isomer specific 2-hydroxyacid dehydrogenase catalytic" evidence="5">
    <location>
        <begin position="17"/>
        <end position="313"/>
    </location>
</feature>
<comment type="caution">
    <text evidence="7">The sequence shown here is derived from an EMBL/GenBank/DDBJ whole genome shotgun (WGS) entry which is preliminary data.</text>
</comment>
<keyword evidence="8" id="KW-1185">Reference proteome</keyword>
<dbReference type="InterPro" id="IPR036291">
    <property type="entry name" value="NAD(P)-bd_dom_sf"/>
</dbReference>
<gene>
    <name evidence="7" type="ORF">WMO63_10590</name>
</gene>
<accession>A0ABV1EYD9</accession>
<dbReference type="InterPro" id="IPR029753">
    <property type="entry name" value="D-isomer_DH_CS"/>
</dbReference>
<dbReference type="Proteomes" id="UP001465426">
    <property type="component" value="Unassembled WGS sequence"/>
</dbReference>
<reference evidence="7 8" key="1">
    <citation type="submission" date="2024-03" db="EMBL/GenBank/DDBJ databases">
        <title>Human intestinal bacterial collection.</title>
        <authorList>
            <person name="Pauvert C."/>
            <person name="Hitch T.C.A."/>
            <person name="Clavel T."/>
        </authorList>
    </citation>
    <scope>NUCLEOTIDE SEQUENCE [LARGE SCALE GENOMIC DNA]</scope>
    <source>
        <strain evidence="7 8">CLA-SR-H024</strain>
    </source>
</reference>
<evidence type="ECO:0000256" key="4">
    <source>
        <dbReference type="RuleBase" id="RU003719"/>
    </source>
</evidence>
<evidence type="ECO:0000259" key="6">
    <source>
        <dbReference type="Pfam" id="PF02826"/>
    </source>
</evidence>
<evidence type="ECO:0000313" key="7">
    <source>
        <dbReference type="EMBL" id="MEQ2466111.1"/>
    </source>
</evidence>
<protein>
    <submittedName>
        <fullName evidence="7">Phosphoglycerate dehydrogenase</fullName>
    </submittedName>
</protein>
<evidence type="ECO:0000259" key="5">
    <source>
        <dbReference type="Pfam" id="PF00389"/>
    </source>
</evidence>
<dbReference type="Pfam" id="PF02826">
    <property type="entry name" value="2-Hacid_dh_C"/>
    <property type="match status" value="1"/>
</dbReference>
<comment type="similarity">
    <text evidence="1 4">Belongs to the D-isomer specific 2-hydroxyacid dehydrogenase family.</text>
</comment>
<proteinExistence type="inferred from homology"/>
<dbReference type="InterPro" id="IPR006139">
    <property type="entry name" value="D-isomer_2_OHA_DH_cat_dom"/>
</dbReference>
<evidence type="ECO:0000313" key="8">
    <source>
        <dbReference type="Proteomes" id="UP001465426"/>
    </source>
</evidence>
<evidence type="ECO:0000256" key="1">
    <source>
        <dbReference type="ARBA" id="ARBA00005854"/>
    </source>
</evidence>
<dbReference type="RefSeq" id="WP_349204751.1">
    <property type="nucleotide sequence ID" value="NZ_JBBMFN010000021.1"/>
</dbReference>
<organism evidence="7 8">
    <name type="scientific">Niallia hominis</name>
    <dbReference type="NCBI Taxonomy" id="3133173"/>
    <lineage>
        <taxon>Bacteria</taxon>
        <taxon>Bacillati</taxon>
        <taxon>Bacillota</taxon>
        <taxon>Bacilli</taxon>
        <taxon>Bacillales</taxon>
        <taxon>Bacillaceae</taxon>
        <taxon>Niallia</taxon>
    </lineage>
</organism>
<dbReference type="PANTHER" id="PTHR42789">
    <property type="entry name" value="D-ISOMER SPECIFIC 2-HYDROXYACID DEHYDROGENASE FAMILY PROTEIN (AFU_ORTHOLOGUE AFUA_6G10090)"/>
    <property type="match status" value="1"/>
</dbReference>
<evidence type="ECO:0000256" key="3">
    <source>
        <dbReference type="ARBA" id="ARBA00023027"/>
    </source>
</evidence>
<dbReference type="Pfam" id="PF00389">
    <property type="entry name" value="2-Hacid_dh"/>
    <property type="match status" value="1"/>
</dbReference>
<dbReference type="SUPFAM" id="SSF52283">
    <property type="entry name" value="Formate/glycerate dehydrogenase catalytic domain-like"/>
    <property type="match status" value="1"/>
</dbReference>
<dbReference type="Gene3D" id="3.40.50.720">
    <property type="entry name" value="NAD(P)-binding Rossmann-like Domain"/>
    <property type="match status" value="2"/>
</dbReference>
<keyword evidence="3" id="KW-0520">NAD</keyword>
<dbReference type="InterPro" id="IPR050857">
    <property type="entry name" value="D-2-hydroxyacid_DH"/>
</dbReference>
<sequence length="331" mass="36751">MKLLIMLRDAFYEANPKFIEDAKQLGEVKLLYTDHGIGKEELKKEVKDVDIIIVAVVKIDSEVIEAAPNLKYIIKYGAGYDNIDVDYAYEKGILVTNAPGVNAQSVADLAFGLMLSAARNIPKKDQEIKSGNWELSMGNEIYQKKLGIIGFGSIAKAIAKRAIGFDMETIVYTNYPNQTIADPLNITFVDKEELFKTADYLIIATSLNDKNRHLINSETLSLMKATAYIINISRGPLVNEIDLVKALEEKRIKGAALDVFEVEPPINDLPGRKEIVATPHIGGATFESIKRVGDLSISNIKKFVRKEELEFVVVPKRGTRGLTPCPSHKKI</sequence>
<dbReference type="SUPFAM" id="SSF51735">
    <property type="entry name" value="NAD(P)-binding Rossmann-fold domains"/>
    <property type="match status" value="1"/>
</dbReference>
<keyword evidence="2 4" id="KW-0560">Oxidoreductase</keyword>
<feature type="domain" description="D-isomer specific 2-hydroxyacid dehydrogenase NAD-binding" evidence="6">
    <location>
        <begin position="111"/>
        <end position="282"/>
    </location>
</feature>
<dbReference type="PANTHER" id="PTHR42789:SF1">
    <property type="entry name" value="D-ISOMER SPECIFIC 2-HYDROXYACID DEHYDROGENASE FAMILY PROTEIN (AFU_ORTHOLOGUE AFUA_6G10090)"/>
    <property type="match status" value="1"/>
</dbReference>
<evidence type="ECO:0000256" key="2">
    <source>
        <dbReference type="ARBA" id="ARBA00023002"/>
    </source>
</evidence>